<dbReference type="GO" id="GO:0046872">
    <property type="term" value="F:metal ion binding"/>
    <property type="evidence" value="ECO:0007669"/>
    <property type="project" value="UniProtKB-KW"/>
</dbReference>
<keyword evidence="4" id="KW-0349">Heme</keyword>
<dbReference type="RefSeq" id="WP_146960639.1">
    <property type="nucleotide sequence ID" value="NZ_CP042467.1"/>
</dbReference>
<dbReference type="GO" id="GO:0019645">
    <property type="term" value="P:anaerobic electron transport chain"/>
    <property type="evidence" value="ECO:0007669"/>
    <property type="project" value="TreeGrafter"/>
</dbReference>
<gene>
    <name evidence="12" type="ORF">FRD01_13985</name>
</gene>
<dbReference type="SUPFAM" id="SSF48695">
    <property type="entry name" value="Multiheme cytochromes"/>
    <property type="match status" value="1"/>
</dbReference>
<keyword evidence="6" id="KW-0732">Signal</keyword>
<dbReference type="AlphaFoldDB" id="A0A5B8XRN9"/>
<dbReference type="KEGG" id="bbae:FRD01_13985"/>
<evidence type="ECO:0000256" key="4">
    <source>
        <dbReference type="ARBA" id="ARBA00022617"/>
    </source>
</evidence>
<evidence type="ECO:0000256" key="9">
    <source>
        <dbReference type="ARBA" id="ARBA00023004"/>
    </source>
</evidence>
<feature type="transmembrane region" description="Helical" evidence="11">
    <location>
        <begin position="12"/>
        <end position="35"/>
    </location>
</feature>
<comment type="subcellular location">
    <subcellularLocation>
        <location evidence="1">Cell envelope</location>
    </subcellularLocation>
</comment>
<keyword evidence="11" id="KW-1133">Transmembrane helix</keyword>
<evidence type="ECO:0000313" key="12">
    <source>
        <dbReference type="EMBL" id="QED28320.1"/>
    </source>
</evidence>
<dbReference type="GO" id="GO:0020037">
    <property type="term" value="F:heme binding"/>
    <property type="evidence" value="ECO:0007669"/>
    <property type="project" value="TreeGrafter"/>
</dbReference>
<dbReference type="InterPro" id="IPR003321">
    <property type="entry name" value="Cyt_c552"/>
</dbReference>
<comment type="similarity">
    <text evidence="2">Belongs to the cytochrome c-552 family.</text>
</comment>
<dbReference type="OrthoDB" id="9780421at2"/>
<organism evidence="12 13">
    <name type="scientific">Microvenator marinus</name>
    <dbReference type="NCBI Taxonomy" id="2600177"/>
    <lineage>
        <taxon>Bacteria</taxon>
        <taxon>Deltaproteobacteria</taxon>
        <taxon>Bradymonadales</taxon>
        <taxon>Microvenatoraceae</taxon>
        <taxon>Microvenator</taxon>
    </lineage>
</organism>
<keyword evidence="8" id="KW-0560">Oxidoreductase</keyword>
<evidence type="ECO:0000256" key="7">
    <source>
        <dbReference type="ARBA" id="ARBA00022837"/>
    </source>
</evidence>
<dbReference type="EMBL" id="CP042467">
    <property type="protein sequence ID" value="QED28320.1"/>
    <property type="molecule type" value="Genomic_DNA"/>
</dbReference>
<evidence type="ECO:0000256" key="1">
    <source>
        <dbReference type="ARBA" id="ARBA00004196"/>
    </source>
</evidence>
<evidence type="ECO:0000256" key="6">
    <source>
        <dbReference type="ARBA" id="ARBA00022729"/>
    </source>
</evidence>
<dbReference type="CDD" id="cd00548">
    <property type="entry name" value="NrfA-like"/>
    <property type="match status" value="1"/>
</dbReference>
<evidence type="ECO:0000256" key="11">
    <source>
        <dbReference type="SAM" id="Phobius"/>
    </source>
</evidence>
<proteinExistence type="inferred from homology"/>
<dbReference type="Gene3D" id="1.10.1130.10">
    <property type="entry name" value="Flavocytochrome C3, Chain A"/>
    <property type="match status" value="1"/>
</dbReference>
<dbReference type="GO" id="GO:0042279">
    <property type="term" value="F:nitrite reductase (cytochrome, ammonia-forming) activity"/>
    <property type="evidence" value="ECO:0007669"/>
    <property type="project" value="UniProtKB-EC"/>
</dbReference>
<keyword evidence="13" id="KW-1185">Reference proteome</keyword>
<dbReference type="PIRSF" id="PIRSF000243">
    <property type="entry name" value="Cyt_c552"/>
    <property type="match status" value="1"/>
</dbReference>
<evidence type="ECO:0000256" key="3">
    <source>
        <dbReference type="ARBA" id="ARBA00011887"/>
    </source>
</evidence>
<keyword evidence="11" id="KW-0472">Membrane</keyword>
<keyword evidence="7" id="KW-0106">Calcium</keyword>
<dbReference type="Pfam" id="PF02335">
    <property type="entry name" value="Cytochrom_C552"/>
    <property type="match status" value="1"/>
</dbReference>
<evidence type="ECO:0000256" key="10">
    <source>
        <dbReference type="ARBA" id="ARBA00049131"/>
    </source>
</evidence>
<keyword evidence="9" id="KW-0408">Iron</keyword>
<name>A0A5B8XRN9_9DELT</name>
<dbReference type="InterPro" id="IPR036280">
    <property type="entry name" value="Multihaem_cyt_sf"/>
</dbReference>
<accession>A0A5B8XRN9</accession>
<dbReference type="PANTHER" id="PTHR30633:SF0">
    <property type="entry name" value="CYTOCHROME C-552"/>
    <property type="match status" value="1"/>
</dbReference>
<sequence>MSENKTRKTRLMLIGVLIVSIIASAVITALLLNIFERKTEAQTPYVRVVDVDEDTTDPEVWGKNWPRQYDSYKRTAVSTRTRFGGHGGSEALPEQKIERDPWLKRMFQGYAFSIDYRDRRGHAYMLEDQEQTERQTKPQSGSCLHCHAAVMPLYRELGDGDAMKGFEESHKWAYKDLNKKLHDMGHAHPVSCGDCHDPESMQLRVTRPGFIKGIQRLAESEAPTPHLPSVELWRKGDRKEPYDPNVDGSRNEMRSFVCGQCHVEYYCASEIPLEFPWSKGLTATNIEEHWEERKFEGDRPFKDFTHTETGADVFKAQHPEFELWSQGVHARAGVSCSDCHMPYQRDGATKVSDHWVRSPLLNVNRACQTCHHVDEAELLSRVAKIQDRNHDLLQRGGVAIVGLIDAIVKAKAEGASDEQLAKARELQRKAQWRLDFIASENSMGFHAPQEAAMVLGEAIDYARQGELAAANWRAQGAVEAVEPEAVEPEVAE</sequence>
<evidence type="ECO:0000313" key="13">
    <source>
        <dbReference type="Proteomes" id="UP000321595"/>
    </source>
</evidence>
<keyword evidence="11" id="KW-0812">Transmembrane</keyword>
<dbReference type="GO" id="GO:0030288">
    <property type="term" value="C:outer membrane-bounded periplasmic space"/>
    <property type="evidence" value="ECO:0007669"/>
    <property type="project" value="TreeGrafter"/>
</dbReference>
<keyword evidence="5" id="KW-0479">Metal-binding</keyword>
<evidence type="ECO:0000256" key="5">
    <source>
        <dbReference type="ARBA" id="ARBA00022723"/>
    </source>
</evidence>
<protein>
    <recommendedName>
        <fullName evidence="3">nitrite reductase (cytochrome; ammonia-forming)</fullName>
        <ecNumber evidence="3">1.7.2.2</ecNumber>
    </recommendedName>
</protein>
<dbReference type="EC" id="1.7.2.2" evidence="3"/>
<dbReference type="PANTHER" id="PTHR30633">
    <property type="entry name" value="CYTOCHROME C-552 RESPIRATORY NITRITE REDUCTASE"/>
    <property type="match status" value="1"/>
</dbReference>
<reference evidence="12 13" key="1">
    <citation type="submission" date="2019-08" db="EMBL/GenBank/DDBJ databases">
        <authorList>
            <person name="Liang Q."/>
        </authorList>
    </citation>
    <scope>NUCLEOTIDE SEQUENCE [LARGE SCALE GENOMIC DNA]</scope>
    <source>
        <strain evidence="12 13">V1718</strain>
    </source>
</reference>
<dbReference type="Proteomes" id="UP000321595">
    <property type="component" value="Chromosome"/>
</dbReference>
<dbReference type="Gene3D" id="1.20.140.10">
    <property type="entry name" value="Butyryl-CoA Dehydrogenase, subunit A, domain 3"/>
    <property type="match status" value="1"/>
</dbReference>
<evidence type="ECO:0000256" key="2">
    <source>
        <dbReference type="ARBA" id="ARBA00009288"/>
    </source>
</evidence>
<comment type="catalytic activity">
    <reaction evidence="10">
        <text>6 Fe(III)-[cytochrome c] + NH4(+) + 2 H2O = 6 Fe(II)-[cytochrome c] + nitrite + 8 H(+)</text>
        <dbReference type="Rhea" id="RHEA:13089"/>
        <dbReference type="Rhea" id="RHEA-COMP:10350"/>
        <dbReference type="Rhea" id="RHEA-COMP:14399"/>
        <dbReference type="ChEBI" id="CHEBI:15377"/>
        <dbReference type="ChEBI" id="CHEBI:15378"/>
        <dbReference type="ChEBI" id="CHEBI:16301"/>
        <dbReference type="ChEBI" id="CHEBI:28938"/>
        <dbReference type="ChEBI" id="CHEBI:29033"/>
        <dbReference type="ChEBI" id="CHEBI:29034"/>
        <dbReference type="EC" id="1.7.2.2"/>
    </reaction>
</comment>
<evidence type="ECO:0000256" key="8">
    <source>
        <dbReference type="ARBA" id="ARBA00023002"/>
    </source>
</evidence>